<proteinExistence type="predicted"/>
<evidence type="ECO:0000313" key="2">
    <source>
        <dbReference type="Proteomes" id="UP000030848"/>
    </source>
</evidence>
<protein>
    <submittedName>
        <fullName evidence="1">Uncharacterized protein</fullName>
    </submittedName>
</protein>
<reference evidence="1 2" key="1">
    <citation type="submission" date="2014-10" db="EMBL/GenBank/DDBJ databases">
        <title>Genome sequence of Micropolyspora internatus JCM3315.</title>
        <authorList>
            <person name="Shin S.-K."/>
            <person name="Yi H."/>
        </authorList>
    </citation>
    <scope>NUCLEOTIDE SEQUENCE [LARGE SCALE GENOMIC DNA]</scope>
    <source>
        <strain evidence="1 2">JCM 3315</strain>
    </source>
</reference>
<sequence>MIRVAEDCADAVTAKTLLPHSPHVDGEVLEVGWVLVCCPSATLAVWSSAWLSGGTASDDVLDALTAWGEAHEVVAHDDAIAEVFDLPVTGRVPATPVGLLGALRRLGTPGGRLVLPVAGDVRGLGGGGPLTTAALRAGEALVFPDLGYAVVPQPIAEGLLRWTVFGLASNPVLGTPAPEYVPLSEAEHGLTETVRNSAGALQALDVARDRPGVRAELSAALRTKPRLEWPSGMPGRALRVLQRADEVDAILTLAQADEPGGAMSASAAVRRAEALRPLGDAIRRARCAAINESVRLLSQASEAS</sequence>
<name>A0A837D6V9_9PSEU</name>
<comment type="caution">
    <text evidence="1">The sequence shown here is derived from an EMBL/GenBank/DDBJ whole genome shotgun (WGS) entry which is preliminary data.</text>
</comment>
<dbReference type="EMBL" id="JRZE01000006">
    <property type="protein sequence ID" value="KHF43503.1"/>
    <property type="molecule type" value="Genomic_DNA"/>
</dbReference>
<dbReference type="Proteomes" id="UP000030848">
    <property type="component" value="Unassembled WGS sequence"/>
</dbReference>
<evidence type="ECO:0000313" key="1">
    <source>
        <dbReference type="EMBL" id="KHF43503.1"/>
    </source>
</evidence>
<gene>
    <name evidence="1" type="ORF">MINT15_37050</name>
</gene>
<accession>A0A837D6V9</accession>
<dbReference type="AlphaFoldDB" id="A0A837D6V9"/>
<organism evidence="1 2">
    <name type="scientific">Saccharomonospora viridis</name>
    <dbReference type="NCBI Taxonomy" id="1852"/>
    <lineage>
        <taxon>Bacteria</taxon>
        <taxon>Bacillati</taxon>
        <taxon>Actinomycetota</taxon>
        <taxon>Actinomycetes</taxon>
        <taxon>Pseudonocardiales</taxon>
        <taxon>Pseudonocardiaceae</taxon>
        <taxon>Saccharomonospora</taxon>
    </lineage>
</organism>